<accession>A0A2S6N5N1</accession>
<dbReference type="EMBL" id="NHSJ01000086">
    <property type="protein sequence ID" value="PPQ29933.1"/>
    <property type="molecule type" value="Genomic_DNA"/>
</dbReference>
<sequence>MSLNYSDQLSIPKKAPGNYEIMAPIDFWMMPPPWQRDDGAGSWGMLAAVSWRLERRLVKR</sequence>
<proteinExistence type="predicted"/>
<gene>
    <name evidence="1" type="ORF">CCR94_13815</name>
</gene>
<organism evidence="1 2">
    <name type="scientific">Rhodoblastus sphagnicola</name>
    <dbReference type="NCBI Taxonomy" id="333368"/>
    <lineage>
        <taxon>Bacteria</taxon>
        <taxon>Pseudomonadati</taxon>
        <taxon>Pseudomonadota</taxon>
        <taxon>Alphaproteobacteria</taxon>
        <taxon>Hyphomicrobiales</taxon>
        <taxon>Rhodoblastaceae</taxon>
        <taxon>Rhodoblastus</taxon>
    </lineage>
</organism>
<keyword evidence="2" id="KW-1185">Reference proteome</keyword>
<reference evidence="1 2" key="1">
    <citation type="journal article" date="2018" name="Arch. Microbiol.">
        <title>New insights into the metabolic potential of the phototrophic purple bacterium Rhodopila globiformis DSM 161(T) from its draft genome sequence and evidence for a vanadium-dependent nitrogenase.</title>
        <authorList>
            <person name="Imhoff J.F."/>
            <person name="Rahn T."/>
            <person name="Kunzel S."/>
            <person name="Neulinger S.C."/>
        </authorList>
    </citation>
    <scope>NUCLEOTIDE SEQUENCE [LARGE SCALE GENOMIC DNA]</scope>
    <source>
        <strain evidence="1 2">DSM 16996</strain>
    </source>
</reference>
<protein>
    <submittedName>
        <fullName evidence="1">Uncharacterized protein</fullName>
    </submittedName>
</protein>
<name>A0A2S6N5N1_9HYPH</name>
<evidence type="ECO:0000313" key="2">
    <source>
        <dbReference type="Proteomes" id="UP000239089"/>
    </source>
</evidence>
<comment type="caution">
    <text evidence="1">The sequence shown here is derived from an EMBL/GenBank/DDBJ whole genome shotgun (WGS) entry which is preliminary data.</text>
</comment>
<dbReference type="AlphaFoldDB" id="A0A2S6N5N1"/>
<dbReference type="Proteomes" id="UP000239089">
    <property type="component" value="Unassembled WGS sequence"/>
</dbReference>
<evidence type="ECO:0000313" key="1">
    <source>
        <dbReference type="EMBL" id="PPQ29933.1"/>
    </source>
</evidence>